<name>A0A9P4TYZ6_9PEZI</name>
<organism evidence="3 4">
    <name type="scientific">Tothia fuscella</name>
    <dbReference type="NCBI Taxonomy" id="1048955"/>
    <lineage>
        <taxon>Eukaryota</taxon>
        <taxon>Fungi</taxon>
        <taxon>Dikarya</taxon>
        <taxon>Ascomycota</taxon>
        <taxon>Pezizomycotina</taxon>
        <taxon>Dothideomycetes</taxon>
        <taxon>Pleosporomycetidae</taxon>
        <taxon>Venturiales</taxon>
        <taxon>Cylindrosympodiaceae</taxon>
        <taxon>Tothia</taxon>
    </lineage>
</organism>
<dbReference type="EMBL" id="MU007029">
    <property type="protein sequence ID" value="KAF2431929.1"/>
    <property type="molecule type" value="Genomic_DNA"/>
</dbReference>
<proteinExistence type="predicted"/>
<feature type="signal peptide" evidence="2">
    <location>
        <begin position="1"/>
        <end position="19"/>
    </location>
</feature>
<evidence type="ECO:0000256" key="2">
    <source>
        <dbReference type="SAM" id="SignalP"/>
    </source>
</evidence>
<protein>
    <submittedName>
        <fullName evidence="3">Uncharacterized protein</fullName>
    </submittedName>
</protein>
<gene>
    <name evidence="3" type="ORF">EJ08DRAFT_678095</name>
</gene>
<evidence type="ECO:0000313" key="4">
    <source>
        <dbReference type="Proteomes" id="UP000800235"/>
    </source>
</evidence>
<feature type="chain" id="PRO_5040404288" evidence="2">
    <location>
        <begin position="20"/>
        <end position="506"/>
    </location>
</feature>
<accession>A0A9P4TYZ6</accession>
<reference evidence="3" key="1">
    <citation type="journal article" date="2020" name="Stud. Mycol.">
        <title>101 Dothideomycetes genomes: a test case for predicting lifestyles and emergence of pathogens.</title>
        <authorList>
            <person name="Haridas S."/>
            <person name="Albert R."/>
            <person name="Binder M."/>
            <person name="Bloem J."/>
            <person name="Labutti K."/>
            <person name="Salamov A."/>
            <person name="Andreopoulos B."/>
            <person name="Baker S."/>
            <person name="Barry K."/>
            <person name="Bills G."/>
            <person name="Bluhm B."/>
            <person name="Cannon C."/>
            <person name="Castanera R."/>
            <person name="Culley D."/>
            <person name="Daum C."/>
            <person name="Ezra D."/>
            <person name="Gonzalez J."/>
            <person name="Henrissat B."/>
            <person name="Kuo A."/>
            <person name="Liang C."/>
            <person name="Lipzen A."/>
            <person name="Lutzoni F."/>
            <person name="Magnuson J."/>
            <person name="Mondo S."/>
            <person name="Nolan M."/>
            <person name="Ohm R."/>
            <person name="Pangilinan J."/>
            <person name="Park H.-J."/>
            <person name="Ramirez L."/>
            <person name="Alfaro M."/>
            <person name="Sun H."/>
            <person name="Tritt A."/>
            <person name="Yoshinaga Y."/>
            <person name="Zwiers L.-H."/>
            <person name="Turgeon B."/>
            <person name="Goodwin S."/>
            <person name="Spatafora J."/>
            <person name="Crous P."/>
            <person name="Grigoriev I."/>
        </authorList>
    </citation>
    <scope>NUCLEOTIDE SEQUENCE</scope>
    <source>
        <strain evidence="3">CBS 130266</strain>
    </source>
</reference>
<comment type="caution">
    <text evidence="3">The sequence shown here is derived from an EMBL/GenBank/DDBJ whole genome shotgun (WGS) entry which is preliminary data.</text>
</comment>
<dbReference type="Proteomes" id="UP000800235">
    <property type="component" value="Unassembled WGS sequence"/>
</dbReference>
<evidence type="ECO:0000256" key="1">
    <source>
        <dbReference type="SAM" id="MobiDB-lite"/>
    </source>
</evidence>
<evidence type="ECO:0000313" key="3">
    <source>
        <dbReference type="EMBL" id="KAF2431929.1"/>
    </source>
</evidence>
<dbReference type="AlphaFoldDB" id="A0A9P4TYZ6"/>
<keyword evidence="2" id="KW-0732">Signal</keyword>
<sequence>MSKFPLILIYVTDIQIVALVTSNATARNALTTNLQASAQSTTLQQALPSTNVQLPLGKKRKNDAPQSARTKRKRAEPKSTSPIPPSLILTIDGKSPGGVELPTELWWKALDYLSPERMLLLIKTVPRGTRFHDILTGNFKLYRKGALGADVPDCPDGMREEKYLELLVGTECMSCGNPSVLHTITFWDFQKRLCFACQGLNDSSIVIYEKAMAIMHEGQVDDSDLLRCIPSNSAHSYYCDHQYEDPRNQSYLKSDVESIVKDYNSFLAVHDHNWLYEWKKELKKQCLDRKKHLLEVKKWHANYKREQTAKAEEEKQAAILRKVTMMEAAKVERGDEIIRKVVLMDPTIKPAAVYLCRSFQLSTRHPKPLADKGWERLWPKLEAEIVQMKRTYADTPYYRLYFGQDSVEGSEAANPQDHSGGVGEYAHETHGAVIHEEVNEDQSHELEDETDIGTLEDEHAPCIENSNDNSSSLPDWNLYSDEDLSHVLRLSPHEIILLRSSTRGKE</sequence>
<feature type="region of interest" description="Disordered" evidence="1">
    <location>
        <begin position="49"/>
        <end position="87"/>
    </location>
</feature>
<keyword evidence="4" id="KW-1185">Reference proteome</keyword>
<dbReference type="OrthoDB" id="2322499at2759"/>